<dbReference type="RefSeq" id="WP_259550374.1">
    <property type="nucleotide sequence ID" value="NZ_JANXIR010000005.1"/>
</dbReference>
<reference evidence="8" key="1">
    <citation type="journal article" date="2019" name="Int. J. Syst. Evol. Microbiol.">
        <title>The Global Catalogue of Microorganisms (GCM) 10K type strain sequencing project: providing services to taxonomists for standard genome sequencing and annotation.</title>
        <authorList>
            <consortium name="The Broad Institute Genomics Platform"/>
            <consortium name="The Broad Institute Genome Sequencing Center for Infectious Disease"/>
            <person name="Wu L."/>
            <person name="Ma J."/>
        </authorList>
    </citation>
    <scope>NUCLEOTIDE SEQUENCE [LARGE SCALE GENOMIC DNA]</scope>
    <source>
        <strain evidence="8">JCM 18015</strain>
    </source>
</reference>
<evidence type="ECO:0000313" key="8">
    <source>
        <dbReference type="Proteomes" id="UP001499910"/>
    </source>
</evidence>
<keyword evidence="8" id="KW-1185">Reference proteome</keyword>
<evidence type="ECO:0000256" key="2">
    <source>
        <dbReference type="ARBA" id="ARBA00022692"/>
    </source>
</evidence>
<keyword evidence="4 5" id="KW-0472">Membrane</keyword>
<evidence type="ECO:0000256" key="4">
    <source>
        <dbReference type="ARBA" id="ARBA00023136"/>
    </source>
</evidence>
<evidence type="ECO:0000256" key="3">
    <source>
        <dbReference type="ARBA" id="ARBA00022989"/>
    </source>
</evidence>
<evidence type="ECO:0000256" key="5">
    <source>
        <dbReference type="SAM" id="Phobius"/>
    </source>
</evidence>
<dbReference type="Proteomes" id="UP001499910">
    <property type="component" value="Unassembled WGS sequence"/>
</dbReference>
<evidence type="ECO:0000259" key="6">
    <source>
        <dbReference type="Pfam" id="PF07298"/>
    </source>
</evidence>
<protein>
    <submittedName>
        <fullName evidence="7">NnrU family protein</fullName>
    </submittedName>
</protein>
<evidence type="ECO:0000313" key="7">
    <source>
        <dbReference type="EMBL" id="GAA5073020.1"/>
    </source>
</evidence>
<name>A0ABP9LA86_9RHOB</name>
<accession>A0ABP9LA86</accession>
<dbReference type="Pfam" id="PF07298">
    <property type="entry name" value="NnrU"/>
    <property type="match status" value="1"/>
</dbReference>
<sequence>MGYLLLILGIALWIGGHLFKRLAPAKRAAMGENAGKGVMAVVLLASIVLMVIGYRSAALVTVWSPPSFMIHINNLLVLIGLWFFALSAIPGKMSARVRHKQLTGVKSWAIAHLLVNGDLASIILFGAMLAWAVLSVILINKAEPTWERPANASARNDLIALVVAVVLFGVIAVVHTWLGYYPLPMSGA</sequence>
<proteinExistence type="predicted"/>
<evidence type="ECO:0000256" key="1">
    <source>
        <dbReference type="ARBA" id="ARBA00004141"/>
    </source>
</evidence>
<comment type="subcellular location">
    <subcellularLocation>
        <location evidence="1">Membrane</location>
        <topology evidence="1">Multi-pass membrane protein</topology>
    </subcellularLocation>
</comment>
<keyword evidence="3 5" id="KW-1133">Transmembrane helix</keyword>
<feature type="transmembrane region" description="Helical" evidence="5">
    <location>
        <begin position="109"/>
        <end position="138"/>
    </location>
</feature>
<dbReference type="EMBL" id="BAABHW010000002">
    <property type="protein sequence ID" value="GAA5073020.1"/>
    <property type="molecule type" value="Genomic_DNA"/>
</dbReference>
<dbReference type="InterPro" id="IPR009915">
    <property type="entry name" value="NnrU_dom"/>
</dbReference>
<organism evidence="7 8">
    <name type="scientific">[Roseibacterium] beibuensis</name>
    <dbReference type="NCBI Taxonomy" id="1193142"/>
    <lineage>
        <taxon>Bacteria</taxon>
        <taxon>Pseudomonadati</taxon>
        <taxon>Pseudomonadota</taxon>
        <taxon>Alphaproteobacteria</taxon>
        <taxon>Rhodobacterales</taxon>
        <taxon>Roseobacteraceae</taxon>
        <taxon>Roseicyclus</taxon>
    </lineage>
</organism>
<gene>
    <name evidence="7" type="ORF">GCM10023209_18350</name>
</gene>
<comment type="caution">
    <text evidence="7">The sequence shown here is derived from an EMBL/GenBank/DDBJ whole genome shotgun (WGS) entry which is preliminary data.</text>
</comment>
<keyword evidence="2 5" id="KW-0812">Transmembrane</keyword>
<feature type="transmembrane region" description="Helical" evidence="5">
    <location>
        <begin position="158"/>
        <end position="178"/>
    </location>
</feature>
<feature type="domain" description="NnrU" evidence="6">
    <location>
        <begin position="5"/>
        <end position="180"/>
    </location>
</feature>
<feature type="transmembrane region" description="Helical" evidence="5">
    <location>
        <begin position="68"/>
        <end position="89"/>
    </location>
</feature>
<feature type="transmembrane region" description="Helical" evidence="5">
    <location>
        <begin position="37"/>
        <end position="56"/>
    </location>
</feature>